<keyword evidence="1" id="KW-0732">Signal</keyword>
<dbReference type="Pfam" id="PF03793">
    <property type="entry name" value="PASTA"/>
    <property type="match status" value="1"/>
</dbReference>
<dbReference type="RefSeq" id="WP_020172824.1">
    <property type="nucleotide sequence ID" value="NZ_CP073075.1"/>
</dbReference>
<gene>
    <name evidence="3" type="ORF">HGA05_25795</name>
</gene>
<protein>
    <submittedName>
        <fullName evidence="3">PASTA domain-containing protein</fullName>
    </submittedName>
</protein>
<dbReference type="AlphaFoldDB" id="A0A846WTE1"/>
<dbReference type="Proteomes" id="UP000563898">
    <property type="component" value="Unassembled WGS sequence"/>
</dbReference>
<comment type="caution">
    <text evidence="3">The sequence shown here is derived from an EMBL/GenBank/DDBJ whole genome shotgun (WGS) entry which is preliminary data.</text>
</comment>
<evidence type="ECO:0000259" key="2">
    <source>
        <dbReference type="PROSITE" id="PS51178"/>
    </source>
</evidence>
<name>A0A846WTE1_9ACTN</name>
<sequence length="139" mass="13970">MTFAVILTASACSSTSSSDATSTTTPAVAPNTVTTTTEVLPSTTVATTQNAVPPAATTTAAAEPATMPNVVCMNLQAAQNAIQRAGVFFSRSEDATGEGRSQIVDSNWIVVSQTPPAGSPVTEGQAVLSAVKIGEPNPC</sequence>
<dbReference type="CDD" id="cd06577">
    <property type="entry name" value="PASTA_pknB"/>
    <property type="match status" value="1"/>
</dbReference>
<dbReference type="PROSITE" id="PS51178">
    <property type="entry name" value="PASTA"/>
    <property type="match status" value="1"/>
</dbReference>
<accession>A0A846WTE1</accession>
<dbReference type="Gene3D" id="3.30.10.20">
    <property type="match status" value="1"/>
</dbReference>
<evidence type="ECO:0000313" key="3">
    <source>
        <dbReference type="EMBL" id="NKY04978.1"/>
    </source>
</evidence>
<feature type="chain" id="PRO_5032736209" evidence="1">
    <location>
        <begin position="21"/>
        <end position="139"/>
    </location>
</feature>
<evidence type="ECO:0000313" key="4">
    <source>
        <dbReference type="Proteomes" id="UP000563898"/>
    </source>
</evidence>
<dbReference type="InterPro" id="IPR005543">
    <property type="entry name" value="PASTA_dom"/>
</dbReference>
<reference evidence="3 4" key="1">
    <citation type="submission" date="2020-04" db="EMBL/GenBank/DDBJ databases">
        <title>MicrobeNet Type strains.</title>
        <authorList>
            <person name="Nicholson A.C."/>
        </authorList>
    </citation>
    <scope>NUCLEOTIDE SEQUENCE [LARGE SCALE GENOMIC DNA]</scope>
    <source>
        <strain evidence="3 4">ATCC BAA-14</strain>
    </source>
</reference>
<organism evidence="3 4">
    <name type="scientific">Gordonia polyisoprenivorans</name>
    <dbReference type="NCBI Taxonomy" id="84595"/>
    <lineage>
        <taxon>Bacteria</taxon>
        <taxon>Bacillati</taxon>
        <taxon>Actinomycetota</taxon>
        <taxon>Actinomycetes</taxon>
        <taxon>Mycobacteriales</taxon>
        <taxon>Gordoniaceae</taxon>
        <taxon>Gordonia</taxon>
    </lineage>
</organism>
<feature type="domain" description="PASTA" evidence="2">
    <location>
        <begin position="61"/>
        <end position="132"/>
    </location>
</feature>
<proteinExistence type="predicted"/>
<evidence type="ECO:0000256" key="1">
    <source>
        <dbReference type="SAM" id="SignalP"/>
    </source>
</evidence>
<dbReference type="EMBL" id="JAAXPC010000026">
    <property type="protein sequence ID" value="NKY04978.1"/>
    <property type="molecule type" value="Genomic_DNA"/>
</dbReference>
<feature type="signal peptide" evidence="1">
    <location>
        <begin position="1"/>
        <end position="20"/>
    </location>
</feature>